<dbReference type="Gene3D" id="2.60.40.10">
    <property type="entry name" value="Immunoglobulins"/>
    <property type="match status" value="2"/>
</dbReference>
<dbReference type="InterPro" id="IPR049883">
    <property type="entry name" value="NOTCH1_EGF-like"/>
</dbReference>
<evidence type="ECO:0000259" key="8">
    <source>
        <dbReference type="PROSITE" id="PS50835"/>
    </source>
</evidence>
<evidence type="ECO:0000256" key="3">
    <source>
        <dbReference type="ARBA" id="ARBA00022737"/>
    </source>
</evidence>
<dbReference type="Gene3D" id="2.10.25.10">
    <property type="entry name" value="Laminin"/>
    <property type="match status" value="4"/>
</dbReference>
<dbReference type="InterPro" id="IPR009030">
    <property type="entry name" value="Growth_fac_rcpt_cys_sf"/>
</dbReference>
<protein>
    <recommendedName>
        <fullName evidence="11">NOTCH1</fullName>
    </recommendedName>
</protein>
<dbReference type="SUPFAM" id="SSF57196">
    <property type="entry name" value="EGF/Laminin"/>
    <property type="match status" value="1"/>
</dbReference>
<keyword evidence="4 6" id="KW-1015">Disulfide bond</keyword>
<dbReference type="PROSITE" id="PS01187">
    <property type="entry name" value="EGF_CA"/>
    <property type="match status" value="2"/>
</dbReference>
<evidence type="ECO:0000256" key="5">
    <source>
        <dbReference type="ARBA" id="ARBA00023180"/>
    </source>
</evidence>
<dbReference type="GO" id="GO:0050877">
    <property type="term" value="P:nervous system process"/>
    <property type="evidence" value="ECO:0007669"/>
    <property type="project" value="UniProtKB-ARBA"/>
</dbReference>
<feature type="domain" description="EGF-like" evidence="7">
    <location>
        <begin position="15"/>
        <end position="51"/>
    </location>
</feature>
<keyword evidence="5" id="KW-0325">Glycoprotein</keyword>
<dbReference type="InterPro" id="IPR036179">
    <property type="entry name" value="Ig-like_dom_sf"/>
</dbReference>
<dbReference type="InterPro" id="IPR013098">
    <property type="entry name" value="Ig_I-set"/>
</dbReference>
<evidence type="ECO:0000256" key="2">
    <source>
        <dbReference type="ARBA" id="ARBA00022729"/>
    </source>
</evidence>
<sequence length="403" mass="43893">MSGPASCAEEYSMKDINDCLPNPCNNGANCTDQRGSYTCSCRTGYTGTNCETDINECASNPCHHNSKCVNSIGKYECVCENGYTGNQCQTDINDCLQNPCYNGANCTDQPGSYNCSCRPSYTGKHCETDIDECASNPCQHNGKCVNSLGKYECFCKNGYTGNHCQNVPKVLIKPTIILKTAISVLEGFSLLSVPCHAEGIPTPTITWGSAINILPSNARQIAHYLVFDNVLMANDGFYMCRASNEVGEDIQVVHVMVNEQLLQSLWFLILNHPLISTRPSRQHFAPSISAPSVVQANYYTPVNLTCTVTGYPVPNVTWTHKYQQNVIMAFGKSLHIFQATNATEGVYTITATNDVGTSKADVTLEVVHGVPRITNPPKSSLYRNGIDGNFTCQADGVPKPIIT</sequence>
<dbReference type="PROSITE" id="PS50835">
    <property type="entry name" value="IG_LIKE"/>
    <property type="match status" value="2"/>
</dbReference>
<dbReference type="Proteomes" id="UP000507470">
    <property type="component" value="Unassembled WGS sequence"/>
</dbReference>
<dbReference type="InterPro" id="IPR003599">
    <property type="entry name" value="Ig_sub"/>
</dbReference>
<name>A0A6J8AJX5_MYTCO</name>
<organism evidence="9 10">
    <name type="scientific">Mytilus coruscus</name>
    <name type="common">Sea mussel</name>
    <dbReference type="NCBI Taxonomy" id="42192"/>
    <lineage>
        <taxon>Eukaryota</taxon>
        <taxon>Metazoa</taxon>
        <taxon>Spiralia</taxon>
        <taxon>Lophotrochozoa</taxon>
        <taxon>Mollusca</taxon>
        <taxon>Bivalvia</taxon>
        <taxon>Autobranchia</taxon>
        <taxon>Pteriomorphia</taxon>
        <taxon>Mytilida</taxon>
        <taxon>Mytiloidea</taxon>
        <taxon>Mytilidae</taxon>
        <taxon>Mytilinae</taxon>
        <taxon>Mytilus</taxon>
    </lineage>
</organism>
<feature type="domain" description="Ig-like" evidence="8">
    <location>
        <begin position="168"/>
        <end position="258"/>
    </location>
</feature>
<dbReference type="AlphaFoldDB" id="A0A6J8AJX5"/>
<comment type="caution">
    <text evidence="6">Lacks conserved residue(s) required for the propagation of feature annotation.</text>
</comment>
<dbReference type="InterPro" id="IPR013783">
    <property type="entry name" value="Ig-like_fold"/>
</dbReference>
<keyword evidence="2" id="KW-0732">Signal</keyword>
<evidence type="ECO:0000313" key="10">
    <source>
        <dbReference type="Proteomes" id="UP000507470"/>
    </source>
</evidence>
<dbReference type="GO" id="GO:0005509">
    <property type="term" value="F:calcium ion binding"/>
    <property type="evidence" value="ECO:0007669"/>
    <property type="project" value="InterPro"/>
</dbReference>
<keyword evidence="3" id="KW-0677">Repeat</keyword>
<evidence type="ECO:0000259" key="7">
    <source>
        <dbReference type="PROSITE" id="PS50026"/>
    </source>
</evidence>
<dbReference type="FunFam" id="2.10.25.10:FF:000122">
    <property type="entry name" value="Protein crumbs homolog 2"/>
    <property type="match status" value="1"/>
</dbReference>
<feature type="disulfide bond" evidence="6">
    <location>
        <begin position="41"/>
        <end position="50"/>
    </location>
</feature>
<dbReference type="InterPro" id="IPR000742">
    <property type="entry name" value="EGF"/>
</dbReference>
<evidence type="ECO:0000313" key="9">
    <source>
        <dbReference type="EMBL" id="CAC5369304.1"/>
    </source>
</evidence>
<dbReference type="PANTHER" id="PTHR12916:SF4">
    <property type="entry name" value="UNINFLATABLE, ISOFORM C"/>
    <property type="match status" value="1"/>
</dbReference>
<evidence type="ECO:0000256" key="6">
    <source>
        <dbReference type="PROSITE-ProRule" id="PRU00076"/>
    </source>
</evidence>
<dbReference type="PRINTS" id="PR00010">
    <property type="entry name" value="EGFBLOOD"/>
</dbReference>
<feature type="domain" description="EGF-like" evidence="7">
    <location>
        <begin position="129"/>
        <end position="165"/>
    </location>
</feature>
<dbReference type="InterPro" id="IPR007110">
    <property type="entry name" value="Ig-like_dom"/>
</dbReference>
<accession>A0A6J8AJX5</accession>
<reference evidence="9 10" key="1">
    <citation type="submission" date="2020-06" db="EMBL/GenBank/DDBJ databases">
        <authorList>
            <person name="Li R."/>
            <person name="Bekaert M."/>
        </authorList>
    </citation>
    <scope>NUCLEOTIDE SEQUENCE [LARGE SCALE GENOMIC DNA]</scope>
    <source>
        <strain evidence="10">wild</strain>
    </source>
</reference>
<evidence type="ECO:0008006" key="11">
    <source>
        <dbReference type="Google" id="ProtNLM"/>
    </source>
</evidence>
<keyword evidence="1 6" id="KW-0245">EGF-like domain</keyword>
<dbReference type="GO" id="GO:0051240">
    <property type="term" value="P:positive regulation of multicellular organismal process"/>
    <property type="evidence" value="ECO:0007669"/>
    <property type="project" value="UniProtKB-ARBA"/>
</dbReference>
<feature type="disulfide bond" evidence="6">
    <location>
        <begin position="155"/>
        <end position="164"/>
    </location>
</feature>
<dbReference type="Pfam" id="PF07645">
    <property type="entry name" value="EGF_CA"/>
    <property type="match status" value="1"/>
</dbReference>
<feature type="domain" description="Ig-like" evidence="8">
    <location>
        <begin position="286"/>
        <end position="365"/>
    </location>
</feature>
<feature type="disulfide bond" evidence="6">
    <location>
        <begin position="79"/>
        <end position="88"/>
    </location>
</feature>
<evidence type="ECO:0000256" key="4">
    <source>
        <dbReference type="ARBA" id="ARBA00023157"/>
    </source>
</evidence>
<dbReference type="CDD" id="cd00054">
    <property type="entry name" value="EGF_CA"/>
    <property type="match status" value="4"/>
</dbReference>
<dbReference type="Pfam" id="PF00008">
    <property type="entry name" value="EGF"/>
    <property type="match status" value="3"/>
</dbReference>
<dbReference type="PANTHER" id="PTHR12916">
    <property type="entry name" value="CYTOCHROME C OXIDASE POLYPEPTIDE VIC-2"/>
    <property type="match status" value="1"/>
</dbReference>
<dbReference type="SMART" id="SM00409">
    <property type="entry name" value="IG"/>
    <property type="match status" value="2"/>
</dbReference>
<dbReference type="SUPFAM" id="SSF48726">
    <property type="entry name" value="Immunoglobulin"/>
    <property type="match status" value="2"/>
</dbReference>
<feature type="domain" description="EGF-like" evidence="7">
    <location>
        <begin position="91"/>
        <end position="127"/>
    </location>
</feature>
<dbReference type="InterPro" id="IPR001881">
    <property type="entry name" value="EGF-like_Ca-bd_dom"/>
</dbReference>
<dbReference type="SMART" id="SM00181">
    <property type="entry name" value="EGF"/>
    <property type="match status" value="4"/>
</dbReference>
<dbReference type="SMART" id="SM00408">
    <property type="entry name" value="IGc2"/>
    <property type="match status" value="2"/>
</dbReference>
<feature type="domain" description="EGF-like" evidence="7">
    <location>
        <begin position="53"/>
        <end position="89"/>
    </location>
</feature>
<gene>
    <name evidence="9" type="ORF">MCOR_8537</name>
</gene>
<proteinExistence type="predicted"/>
<dbReference type="FunFam" id="2.10.25.10:FF:000031">
    <property type="entry name" value="neurogenic locus notch homolog protein 3"/>
    <property type="match status" value="1"/>
</dbReference>
<dbReference type="InterPro" id="IPR018097">
    <property type="entry name" value="EGF_Ca-bd_CS"/>
</dbReference>
<evidence type="ECO:0000256" key="1">
    <source>
        <dbReference type="ARBA" id="ARBA00022536"/>
    </source>
</evidence>
<dbReference type="PROSITE" id="PS00010">
    <property type="entry name" value="ASX_HYDROXYL"/>
    <property type="match status" value="4"/>
</dbReference>
<keyword evidence="10" id="KW-1185">Reference proteome</keyword>
<dbReference type="SUPFAM" id="SSF57184">
    <property type="entry name" value="Growth factor receptor domain"/>
    <property type="match status" value="1"/>
</dbReference>
<dbReference type="InterPro" id="IPR003598">
    <property type="entry name" value="Ig_sub2"/>
</dbReference>
<feature type="disulfide bond" evidence="6">
    <location>
        <begin position="117"/>
        <end position="126"/>
    </location>
</feature>
<dbReference type="InterPro" id="IPR000152">
    <property type="entry name" value="EGF-type_Asp/Asn_hydroxyl_site"/>
</dbReference>
<dbReference type="PROSITE" id="PS00022">
    <property type="entry name" value="EGF_1"/>
    <property type="match status" value="4"/>
</dbReference>
<dbReference type="SMART" id="SM00179">
    <property type="entry name" value="EGF_CA"/>
    <property type="match status" value="4"/>
</dbReference>
<dbReference type="PROSITE" id="PS01186">
    <property type="entry name" value="EGF_2"/>
    <property type="match status" value="3"/>
</dbReference>
<dbReference type="FunFam" id="2.10.25.10:FF:000327">
    <property type="entry name" value="neurogenic locus notch homolog protein 4"/>
    <property type="match status" value="1"/>
</dbReference>
<dbReference type="EMBL" id="CACVKT020001583">
    <property type="protein sequence ID" value="CAC5369304.1"/>
    <property type="molecule type" value="Genomic_DNA"/>
</dbReference>
<dbReference type="OrthoDB" id="5953235at2759"/>
<dbReference type="PROSITE" id="PS50026">
    <property type="entry name" value="EGF_3"/>
    <property type="match status" value="4"/>
</dbReference>
<dbReference type="Pfam" id="PF07679">
    <property type="entry name" value="I-set"/>
    <property type="match status" value="2"/>
</dbReference>
<dbReference type="FunFam" id="2.10.25.10:FF:000004">
    <property type="entry name" value="Neurogenic locus notch 1"/>
    <property type="match status" value="1"/>
</dbReference>